<proteinExistence type="predicted"/>
<keyword evidence="2" id="KW-1185">Reference proteome</keyword>
<sequence length="138" mass="16053">MISSAEEFVRLRLSDNQDEYLRAAWDEAPIEVWLEIIDNYPDMRFWVAQNKMVPAEVLEILAEDPSDRVRCMVASKNKLSERLQLKMALDSDSSVRMRIVMNKKATHSVLIILSEDTDEEIRQKTIERLARLSKKSLS</sequence>
<name>A0ABN8H6D3_9BACL</name>
<gene>
    <name evidence="1" type="ORF">PAECIP111891_06976</name>
</gene>
<reference evidence="1" key="1">
    <citation type="submission" date="2022-01" db="EMBL/GenBank/DDBJ databases">
        <authorList>
            <person name="Criscuolo A."/>
        </authorList>
    </citation>
    <scope>NUCLEOTIDE SEQUENCE</scope>
    <source>
        <strain evidence="1">CIP111891</strain>
    </source>
</reference>
<accession>A0ABN8H6D3</accession>
<evidence type="ECO:0000313" key="1">
    <source>
        <dbReference type="EMBL" id="CAH1232215.1"/>
    </source>
</evidence>
<dbReference type="InterPro" id="IPR011989">
    <property type="entry name" value="ARM-like"/>
</dbReference>
<organism evidence="1 2">
    <name type="scientific">Paenibacillus allorhizoplanae</name>
    <dbReference type="NCBI Taxonomy" id="2905648"/>
    <lineage>
        <taxon>Bacteria</taxon>
        <taxon>Bacillati</taxon>
        <taxon>Bacillota</taxon>
        <taxon>Bacilli</taxon>
        <taxon>Bacillales</taxon>
        <taxon>Paenibacillaceae</taxon>
        <taxon>Paenibacillus</taxon>
    </lineage>
</organism>
<dbReference type="SUPFAM" id="SSF48371">
    <property type="entry name" value="ARM repeat"/>
    <property type="match status" value="1"/>
</dbReference>
<dbReference type="Proteomes" id="UP000838821">
    <property type="component" value="Unassembled WGS sequence"/>
</dbReference>
<dbReference type="InterPro" id="IPR016024">
    <property type="entry name" value="ARM-type_fold"/>
</dbReference>
<dbReference type="RefSeq" id="WP_236293431.1">
    <property type="nucleotide sequence ID" value="NZ_CAKMMW010000047.1"/>
</dbReference>
<evidence type="ECO:0008006" key="3">
    <source>
        <dbReference type="Google" id="ProtNLM"/>
    </source>
</evidence>
<comment type="caution">
    <text evidence="1">The sequence shown here is derived from an EMBL/GenBank/DDBJ whole genome shotgun (WGS) entry which is preliminary data.</text>
</comment>
<dbReference type="EMBL" id="CAKMMW010000047">
    <property type="protein sequence ID" value="CAH1232215.1"/>
    <property type="molecule type" value="Genomic_DNA"/>
</dbReference>
<evidence type="ECO:0000313" key="2">
    <source>
        <dbReference type="Proteomes" id="UP000838821"/>
    </source>
</evidence>
<dbReference type="Gene3D" id="1.25.10.10">
    <property type="entry name" value="Leucine-rich Repeat Variant"/>
    <property type="match status" value="1"/>
</dbReference>
<protein>
    <recommendedName>
        <fullName evidence="3">HEAT repeat domain-containing protein</fullName>
    </recommendedName>
</protein>